<name>A0A077ZXL9_STYLE</name>
<proteinExistence type="predicted"/>
<evidence type="ECO:0000313" key="1">
    <source>
        <dbReference type="EMBL" id="CDW74656.1"/>
    </source>
</evidence>
<evidence type="ECO:0000313" key="2">
    <source>
        <dbReference type="Proteomes" id="UP000039865"/>
    </source>
</evidence>
<organism evidence="1 2">
    <name type="scientific">Stylonychia lemnae</name>
    <name type="common">Ciliate</name>
    <dbReference type="NCBI Taxonomy" id="5949"/>
    <lineage>
        <taxon>Eukaryota</taxon>
        <taxon>Sar</taxon>
        <taxon>Alveolata</taxon>
        <taxon>Ciliophora</taxon>
        <taxon>Intramacronucleata</taxon>
        <taxon>Spirotrichea</taxon>
        <taxon>Stichotrichia</taxon>
        <taxon>Sporadotrichida</taxon>
        <taxon>Oxytrichidae</taxon>
        <taxon>Stylonychinae</taxon>
        <taxon>Stylonychia</taxon>
    </lineage>
</organism>
<protein>
    <submittedName>
        <fullName evidence="1">Uncharacterized protein</fullName>
    </submittedName>
</protein>
<sequence>MDLGRSFMVWDLKQPQWDGSILTLRTSQVITTNSLLQQLLTKVIVTTGIPCVVIIVDIDKKCQHQLEKMNAINQIYIIIMQMITLCMRSLDCRSHTVPIILVIAKSFKISRSNIQVLNRLIGFGDKCSRETFTDVYINVTVAEQKLSIQYFKFIKLLIIARQFSSQQLLSLSARSVLKDMHNYLGYEP</sequence>
<dbReference type="EMBL" id="CCKQ01003532">
    <property type="protein sequence ID" value="CDW74656.1"/>
    <property type="molecule type" value="Genomic_DNA"/>
</dbReference>
<accession>A0A077ZXL9</accession>
<gene>
    <name evidence="1" type="primary">Contig11406.g12192</name>
    <name evidence="1" type="ORF">STYLEM_3638</name>
</gene>
<dbReference type="AlphaFoldDB" id="A0A077ZXL9"/>
<keyword evidence="2" id="KW-1185">Reference proteome</keyword>
<dbReference type="InParanoid" id="A0A077ZXL9"/>
<reference evidence="1 2" key="1">
    <citation type="submission" date="2014-06" db="EMBL/GenBank/DDBJ databases">
        <authorList>
            <person name="Swart Estienne"/>
        </authorList>
    </citation>
    <scope>NUCLEOTIDE SEQUENCE [LARGE SCALE GENOMIC DNA]</scope>
    <source>
        <strain evidence="1 2">130c</strain>
    </source>
</reference>
<dbReference type="Proteomes" id="UP000039865">
    <property type="component" value="Unassembled WGS sequence"/>
</dbReference>